<protein>
    <recommendedName>
        <fullName evidence="5">Integral membrane protein</fullName>
    </recommendedName>
</protein>
<dbReference type="InterPro" id="IPR046096">
    <property type="entry name" value="DUF6114"/>
</dbReference>
<proteinExistence type="predicted"/>
<keyword evidence="2" id="KW-0812">Transmembrane</keyword>
<dbReference type="Pfam" id="PF19609">
    <property type="entry name" value="DUF6114"/>
    <property type="match status" value="1"/>
</dbReference>
<feature type="compositionally biased region" description="Low complexity" evidence="1">
    <location>
        <begin position="155"/>
        <end position="177"/>
    </location>
</feature>
<dbReference type="InterPro" id="IPR036259">
    <property type="entry name" value="MFS_trans_sf"/>
</dbReference>
<dbReference type="EMBL" id="MLYP01000012">
    <property type="protein sequence ID" value="OIJ98580.1"/>
    <property type="molecule type" value="Genomic_DNA"/>
</dbReference>
<dbReference type="AlphaFoldDB" id="A0A1S2PYQ1"/>
<keyword evidence="2" id="KW-0472">Membrane</keyword>
<dbReference type="RefSeq" id="WP_071365033.1">
    <property type="nucleotide sequence ID" value="NZ_MLYP01000012.1"/>
</dbReference>
<sequence length="212" mass="21851">MSAESPGQNEHYLRVLRQNFRDWRGTRPFWAGLFVLLGGFPIMYFPYANLQIGHLTLAMATTAGAGSLIIGVLLIVLGISLWFQRHVRTFAGVAAILLALVSIPVSNFGGFLVGFLFALIGGAMAVAWVPGEPEAAPTEPTGSGQGVAPQGGIPQGAVPQGDVPQGVVPQGDVPQGDAPQSAPEEPADGVSGPNDLSETSPANGANGRRSAG</sequence>
<gene>
    <name evidence="3" type="ORF">BIV24_05665</name>
</gene>
<keyword evidence="4" id="KW-1185">Reference proteome</keyword>
<evidence type="ECO:0000256" key="2">
    <source>
        <dbReference type="SAM" id="Phobius"/>
    </source>
</evidence>
<organism evidence="3 4">
    <name type="scientific">Streptomyces colonosanans</name>
    <dbReference type="NCBI Taxonomy" id="1428652"/>
    <lineage>
        <taxon>Bacteria</taxon>
        <taxon>Bacillati</taxon>
        <taxon>Actinomycetota</taxon>
        <taxon>Actinomycetes</taxon>
        <taxon>Kitasatosporales</taxon>
        <taxon>Streptomycetaceae</taxon>
        <taxon>Streptomyces</taxon>
    </lineage>
</organism>
<reference evidence="3 4" key="1">
    <citation type="submission" date="2016-10" db="EMBL/GenBank/DDBJ databases">
        <title>Genome sequence of Streptomyces sp. MUSC 93.</title>
        <authorList>
            <person name="Lee L.-H."/>
            <person name="Ser H.-L."/>
            <person name="Law J.W.-F."/>
        </authorList>
    </citation>
    <scope>NUCLEOTIDE SEQUENCE [LARGE SCALE GENOMIC DNA]</scope>
    <source>
        <strain evidence="3 4">MUSC 93</strain>
    </source>
</reference>
<feature type="compositionally biased region" description="Polar residues" evidence="1">
    <location>
        <begin position="194"/>
        <end position="203"/>
    </location>
</feature>
<evidence type="ECO:0000313" key="4">
    <source>
        <dbReference type="Proteomes" id="UP000179935"/>
    </source>
</evidence>
<dbReference type="Proteomes" id="UP000179935">
    <property type="component" value="Unassembled WGS sequence"/>
</dbReference>
<evidence type="ECO:0008006" key="5">
    <source>
        <dbReference type="Google" id="ProtNLM"/>
    </source>
</evidence>
<dbReference type="STRING" id="1428652.BIV24_05665"/>
<evidence type="ECO:0000313" key="3">
    <source>
        <dbReference type="EMBL" id="OIJ98580.1"/>
    </source>
</evidence>
<dbReference type="SUPFAM" id="SSF103473">
    <property type="entry name" value="MFS general substrate transporter"/>
    <property type="match status" value="1"/>
</dbReference>
<feature type="transmembrane region" description="Helical" evidence="2">
    <location>
        <begin position="59"/>
        <end position="82"/>
    </location>
</feature>
<dbReference type="OrthoDB" id="2374834at2"/>
<evidence type="ECO:0000256" key="1">
    <source>
        <dbReference type="SAM" id="MobiDB-lite"/>
    </source>
</evidence>
<keyword evidence="2" id="KW-1133">Transmembrane helix</keyword>
<feature type="region of interest" description="Disordered" evidence="1">
    <location>
        <begin position="134"/>
        <end position="212"/>
    </location>
</feature>
<name>A0A1S2PYQ1_9ACTN</name>
<accession>A0A1S2PYQ1</accession>
<feature type="transmembrane region" description="Helical" evidence="2">
    <location>
        <begin position="29"/>
        <end position="47"/>
    </location>
</feature>
<comment type="caution">
    <text evidence="3">The sequence shown here is derived from an EMBL/GenBank/DDBJ whole genome shotgun (WGS) entry which is preliminary data.</text>
</comment>